<organism evidence="2 3">
    <name type="scientific">Habropoda laboriosa</name>
    <dbReference type="NCBI Taxonomy" id="597456"/>
    <lineage>
        <taxon>Eukaryota</taxon>
        <taxon>Metazoa</taxon>
        <taxon>Ecdysozoa</taxon>
        <taxon>Arthropoda</taxon>
        <taxon>Hexapoda</taxon>
        <taxon>Insecta</taxon>
        <taxon>Pterygota</taxon>
        <taxon>Neoptera</taxon>
        <taxon>Endopterygota</taxon>
        <taxon>Hymenoptera</taxon>
        <taxon>Apocrita</taxon>
        <taxon>Aculeata</taxon>
        <taxon>Apoidea</taxon>
        <taxon>Anthophila</taxon>
        <taxon>Apidae</taxon>
        <taxon>Habropoda</taxon>
    </lineage>
</organism>
<evidence type="ECO:0000313" key="2">
    <source>
        <dbReference type="EMBL" id="KOC66226.1"/>
    </source>
</evidence>
<evidence type="ECO:0000313" key="3">
    <source>
        <dbReference type="Proteomes" id="UP000053825"/>
    </source>
</evidence>
<reference evidence="2 3" key="1">
    <citation type="submission" date="2015-07" db="EMBL/GenBank/DDBJ databases">
        <title>The genome of Habropoda laboriosa.</title>
        <authorList>
            <person name="Pan H."/>
            <person name="Kapheim K."/>
        </authorList>
    </citation>
    <scope>NUCLEOTIDE SEQUENCE [LARGE SCALE GENOMIC DNA]</scope>
    <source>
        <strain evidence="2">0110345459</strain>
    </source>
</reference>
<feature type="region of interest" description="Disordered" evidence="1">
    <location>
        <begin position="140"/>
        <end position="163"/>
    </location>
</feature>
<dbReference type="EMBL" id="KQ414648">
    <property type="protein sequence ID" value="KOC66226.1"/>
    <property type="molecule type" value="Genomic_DNA"/>
</dbReference>
<dbReference type="AlphaFoldDB" id="A0A0L7R633"/>
<accession>A0A0L7R633</accession>
<gene>
    <name evidence="2" type="ORF">WH47_07295</name>
</gene>
<proteinExistence type="predicted"/>
<keyword evidence="3" id="KW-1185">Reference proteome</keyword>
<dbReference type="STRING" id="597456.A0A0L7R633"/>
<dbReference type="Gene3D" id="3.90.1530.10">
    <property type="entry name" value="Conserved hypothetical protein from pyrococcus furiosus pfu- 392566-001, ParB domain"/>
    <property type="match status" value="1"/>
</dbReference>
<dbReference type="InterPro" id="IPR036086">
    <property type="entry name" value="ParB/Sulfiredoxin_sf"/>
</dbReference>
<protein>
    <submittedName>
        <fullName evidence="2">Uncharacterized protein</fullName>
    </submittedName>
</protein>
<dbReference type="Proteomes" id="UP000053825">
    <property type="component" value="Unassembled WGS sequence"/>
</dbReference>
<evidence type="ECO:0000256" key="1">
    <source>
        <dbReference type="SAM" id="MobiDB-lite"/>
    </source>
</evidence>
<name>A0A0L7R633_9HYME</name>
<dbReference type="CDD" id="cd16844">
    <property type="entry name" value="ParB_N_like_MT"/>
    <property type="match status" value="1"/>
</dbReference>
<sequence length="214" mass="23764">MCASIREFGFRIPIVAKSDGTVVDGHLRLKAARKLGMESIPVVLSDNLNEPQTKALRLLANQSANWAKWDDDLLKVEIQELEDLQESLEHLSSIETMTALYSSLVNSRLFKMPLFMSQTIDHPQRAFLIAQSMNRNTPGSYKWDSSGMEASTATRSQEELGDENVSRLHVSQIGRFGCVPLCGGSVPESVALRTFEGECQLRMAECSIEASMPK</sequence>
<dbReference type="SUPFAM" id="SSF110849">
    <property type="entry name" value="ParB/Sulfiredoxin"/>
    <property type="match status" value="1"/>
</dbReference>